<evidence type="ECO:0000256" key="9">
    <source>
        <dbReference type="ARBA" id="ARBA00023136"/>
    </source>
</evidence>
<dbReference type="PROSITE" id="PS00409">
    <property type="entry name" value="PROKAR_NTER_METHYL"/>
    <property type="match status" value="1"/>
</dbReference>
<dbReference type="Proteomes" id="UP000561045">
    <property type="component" value="Unassembled WGS sequence"/>
</dbReference>
<dbReference type="GO" id="GO:0015628">
    <property type="term" value="P:protein secretion by the type II secretion system"/>
    <property type="evidence" value="ECO:0007669"/>
    <property type="project" value="InterPro"/>
</dbReference>
<dbReference type="Pfam" id="PF07963">
    <property type="entry name" value="N_methyl"/>
    <property type="match status" value="1"/>
</dbReference>
<dbReference type="PANTHER" id="PTHR30093:SF45">
    <property type="entry name" value="TYPE II SECRETION SYSTEM CORE PROTEIN G"/>
    <property type="match status" value="1"/>
</dbReference>
<feature type="domain" description="Type II secretion system protein GspG C-terminal" evidence="12">
    <location>
        <begin position="40"/>
        <end position="144"/>
    </location>
</feature>
<sequence>MKKIAIHPPARRRLAAGFTLLELLVVVAIIGMLAALVGPRVFGHVAKSEVTTAKAQIEAFSRALDAYRLDVGTYPDAAIGLQALLRAPADAKRWNGPYLLKDIPSDPWGNPYQYRKPGSRGEYEILSLGRDGAPGGSGEDADIVAP</sequence>
<evidence type="ECO:0000256" key="5">
    <source>
        <dbReference type="ARBA" id="ARBA00022481"/>
    </source>
</evidence>
<keyword evidence="14" id="KW-1185">Reference proteome</keyword>
<comment type="similarity">
    <text evidence="2">Belongs to the GSP G family.</text>
</comment>
<keyword evidence="7 11" id="KW-0812">Transmembrane</keyword>
<comment type="caution">
    <text evidence="13">The sequence shown here is derived from an EMBL/GenBank/DDBJ whole genome shotgun (WGS) entry which is preliminary data.</text>
</comment>
<keyword evidence="8 11" id="KW-1133">Transmembrane helix</keyword>
<dbReference type="EMBL" id="JACIET010000002">
    <property type="protein sequence ID" value="MBB4013525.1"/>
    <property type="molecule type" value="Genomic_DNA"/>
</dbReference>
<dbReference type="Pfam" id="PF08334">
    <property type="entry name" value="T2SSG"/>
    <property type="match status" value="1"/>
</dbReference>
<proteinExistence type="inferred from homology"/>
<accession>A0A840BJU6</accession>
<organism evidence="13 14">
    <name type="scientific">Niveibacterium umoris</name>
    <dbReference type="NCBI Taxonomy" id="1193620"/>
    <lineage>
        <taxon>Bacteria</taxon>
        <taxon>Pseudomonadati</taxon>
        <taxon>Pseudomonadota</taxon>
        <taxon>Betaproteobacteria</taxon>
        <taxon>Rhodocyclales</taxon>
        <taxon>Rhodocyclaceae</taxon>
        <taxon>Niveibacterium</taxon>
    </lineage>
</organism>
<evidence type="ECO:0000256" key="6">
    <source>
        <dbReference type="ARBA" id="ARBA00022519"/>
    </source>
</evidence>
<keyword evidence="9 11" id="KW-0472">Membrane</keyword>
<evidence type="ECO:0000259" key="12">
    <source>
        <dbReference type="Pfam" id="PF08334"/>
    </source>
</evidence>
<reference evidence="13 14" key="1">
    <citation type="submission" date="2020-08" db="EMBL/GenBank/DDBJ databases">
        <title>Genomic Encyclopedia of Type Strains, Phase IV (KMG-IV): sequencing the most valuable type-strain genomes for metagenomic binning, comparative biology and taxonomic classification.</title>
        <authorList>
            <person name="Goeker M."/>
        </authorList>
    </citation>
    <scope>NUCLEOTIDE SEQUENCE [LARGE SCALE GENOMIC DNA]</scope>
    <source>
        <strain evidence="13 14">DSM 106739</strain>
    </source>
</reference>
<dbReference type="Gene3D" id="3.30.700.10">
    <property type="entry name" value="Glycoprotein, Type 4 Pilin"/>
    <property type="match status" value="1"/>
</dbReference>
<dbReference type="NCBIfam" id="TIGR01710">
    <property type="entry name" value="typeII_sec_gspG"/>
    <property type="match status" value="1"/>
</dbReference>
<dbReference type="GO" id="GO:0005886">
    <property type="term" value="C:plasma membrane"/>
    <property type="evidence" value="ECO:0007669"/>
    <property type="project" value="UniProtKB-SubCell"/>
</dbReference>
<dbReference type="RefSeq" id="WP_183635389.1">
    <property type="nucleotide sequence ID" value="NZ_BAABLE010000005.1"/>
</dbReference>
<dbReference type="SUPFAM" id="SSF54523">
    <property type="entry name" value="Pili subunits"/>
    <property type="match status" value="1"/>
</dbReference>
<dbReference type="NCBIfam" id="TIGR02532">
    <property type="entry name" value="IV_pilin_GFxxxE"/>
    <property type="match status" value="1"/>
</dbReference>
<gene>
    <name evidence="13" type="ORF">GGR36_002871</name>
</gene>
<keyword evidence="4" id="KW-1003">Cell membrane</keyword>
<dbReference type="InterPro" id="IPR000983">
    <property type="entry name" value="Bac_GSPG_pilin"/>
</dbReference>
<comment type="subcellular location">
    <subcellularLocation>
        <location evidence="1">Cell inner membrane</location>
        <topology evidence="1">Single-pass membrane protein</topology>
    </subcellularLocation>
</comment>
<feature type="transmembrane region" description="Helical" evidence="11">
    <location>
        <begin position="20"/>
        <end position="42"/>
    </location>
</feature>
<keyword evidence="6" id="KW-0997">Cell inner membrane</keyword>
<evidence type="ECO:0000256" key="8">
    <source>
        <dbReference type="ARBA" id="ARBA00022989"/>
    </source>
</evidence>
<dbReference type="PRINTS" id="PR00813">
    <property type="entry name" value="BCTERIALGSPG"/>
</dbReference>
<evidence type="ECO:0000256" key="2">
    <source>
        <dbReference type="ARBA" id="ARBA00009984"/>
    </source>
</evidence>
<evidence type="ECO:0000256" key="10">
    <source>
        <dbReference type="SAM" id="MobiDB-lite"/>
    </source>
</evidence>
<protein>
    <recommendedName>
        <fullName evidence="3">Type II secretion system core protein G</fullName>
    </recommendedName>
</protein>
<evidence type="ECO:0000256" key="3">
    <source>
        <dbReference type="ARBA" id="ARBA00020042"/>
    </source>
</evidence>
<evidence type="ECO:0000313" key="14">
    <source>
        <dbReference type="Proteomes" id="UP000561045"/>
    </source>
</evidence>
<dbReference type="GO" id="GO:0015627">
    <property type="term" value="C:type II protein secretion system complex"/>
    <property type="evidence" value="ECO:0007669"/>
    <property type="project" value="InterPro"/>
</dbReference>
<evidence type="ECO:0000256" key="11">
    <source>
        <dbReference type="SAM" id="Phobius"/>
    </source>
</evidence>
<dbReference type="InterPro" id="IPR012902">
    <property type="entry name" value="N_methyl_site"/>
</dbReference>
<feature type="region of interest" description="Disordered" evidence="10">
    <location>
        <begin position="126"/>
        <end position="146"/>
    </location>
</feature>
<dbReference type="InterPro" id="IPR045584">
    <property type="entry name" value="Pilin-like"/>
</dbReference>
<dbReference type="InterPro" id="IPR010054">
    <property type="entry name" value="Type2_sec_GspG"/>
</dbReference>
<dbReference type="InterPro" id="IPR013545">
    <property type="entry name" value="T2SS_protein-GspG_C"/>
</dbReference>
<dbReference type="AlphaFoldDB" id="A0A840BJU6"/>
<dbReference type="PANTHER" id="PTHR30093">
    <property type="entry name" value="GENERAL SECRETION PATHWAY PROTEIN G"/>
    <property type="match status" value="1"/>
</dbReference>
<evidence type="ECO:0000256" key="1">
    <source>
        <dbReference type="ARBA" id="ARBA00004377"/>
    </source>
</evidence>
<name>A0A840BJU6_9RHOO</name>
<evidence type="ECO:0000313" key="13">
    <source>
        <dbReference type="EMBL" id="MBB4013525.1"/>
    </source>
</evidence>
<keyword evidence="5" id="KW-0488">Methylation</keyword>
<evidence type="ECO:0000256" key="7">
    <source>
        <dbReference type="ARBA" id="ARBA00022692"/>
    </source>
</evidence>
<evidence type="ECO:0000256" key="4">
    <source>
        <dbReference type="ARBA" id="ARBA00022475"/>
    </source>
</evidence>